<accession>A0AA45W1Z2</accession>
<evidence type="ECO:0000313" key="2">
    <source>
        <dbReference type="Proteomes" id="UP000186216"/>
    </source>
</evidence>
<organism evidence="1 2">
    <name type="scientific">Paracoccus saliphilus</name>
    <dbReference type="NCBI Taxonomy" id="405559"/>
    <lineage>
        <taxon>Bacteria</taxon>
        <taxon>Pseudomonadati</taxon>
        <taxon>Pseudomonadota</taxon>
        <taxon>Alphaproteobacteria</taxon>
        <taxon>Rhodobacterales</taxon>
        <taxon>Paracoccaceae</taxon>
        <taxon>Paracoccus</taxon>
    </lineage>
</organism>
<evidence type="ECO:0000313" key="1">
    <source>
        <dbReference type="EMBL" id="SIS63243.1"/>
    </source>
</evidence>
<proteinExistence type="predicted"/>
<protein>
    <submittedName>
        <fullName evidence="1">Uncharacterized protein</fullName>
    </submittedName>
</protein>
<gene>
    <name evidence="1" type="ORF">SAMN05421772_102129</name>
</gene>
<reference evidence="1 2" key="1">
    <citation type="submission" date="2017-01" db="EMBL/GenBank/DDBJ databases">
        <authorList>
            <person name="Varghese N."/>
            <person name="Submissions S."/>
        </authorList>
    </citation>
    <scope>NUCLEOTIDE SEQUENCE [LARGE SCALE GENOMIC DNA]</scope>
    <source>
        <strain evidence="1 2">DSM 18447</strain>
    </source>
</reference>
<comment type="caution">
    <text evidence="1">The sequence shown here is derived from an EMBL/GenBank/DDBJ whole genome shotgun (WGS) entry which is preliminary data.</text>
</comment>
<dbReference type="AlphaFoldDB" id="A0AA45W1Z2"/>
<sequence length="35" mass="4033">MATDEQCAPELWDAVWGLKLPARMMPERVGRFLLT</sequence>
<dbReference type="EMBL" id="FTOU01000002">
    <property type="protein sequence ID" value="SIS63243.1"/>
    <property type="molecule type" value="Genomic_DNA"/>
</dbReference>
<name>A0AA45W1Z2_9RHOB</name>
<dbReference type="Proteomes" id="UP000186216">
    <property type="component" value="Unassembled WGS sequence"/>
</dbReference>